<feature type="compositionally biased region" description="Basic and acidic residues" evidence="3">
    <location>
        <begin position="114"/>
        <end position="125"/>
    </location>
</feature>
<evidence type="ECO:0000259" key="5">
    <source>
        <dbReference type="Pfam" id="PF00080"/>
    </source>
</evidence>
<keyword evidence="2" id="KW-0560">Oxidoreductase</keyword>
<dbReference type="EC" id="1.15.1.1" evidence="2"/>
<feature type="signal peptide" evidence="4">
    <location>
        <begin position="1"/>
        <end position="30"/>
    </location>
</feature>
<keyword evidence="2" id="KW-0186">Copper</keyword>
<comment type="catalytic activity">
    <reaction evidence="2">
        <text>2 superoxide + 2 H(+) = H2O2 + O2</text>
        <dbReference type="Rhea" id="RHEA:20696"/>
        <dbReference type="ChEBI" id="CHEBI:15378"/>
        <dbReference type="ChEBI" id="CHEBI:15379"/>
        <dbReference type="ChEBI" id="CHEBI:16240"/>
        <dbReference type="ChEBI" id="CHEBI:18421"/>
        <dbReference type="EC" id="1.15.1.1"/>
    </reaction>
</comment>
<feature type="chain" id="PRO_5045497936" description="Superoxide dismutase [Cu-Zn]" evidence="4">
    <location>
        <begin position="31"/>
        <end position="184"/>
    </location>
</feature>
<evidence type="ECO:0000256" key="2">
    <source>
        <dbReference type="RuleBase" id="RU000393"/>
    </source>
</evidence>
<comment type="similarity">
    <text evidence="1 2">Belongs to the Cu-Zn superoxide dismutase family.</text>
</comment>
<dbReference type="Proteomes" id="UP001597296">
    <property type="component" value="Unassembled WGS sequence"/>
</dbReference>
<dbReference type="RefSeq" id="WP_377314789.1">
    <property type="nucleotide sequence ID" value="NZ_JBHUIY010000005.1"/>
</dbReference>
<dbReference type="Pfam" id="PF00080">
    <property type="entry name" value="Sod_Cu"/>
    <property type="match status" value="1"/>
</dbReference>
<dbReference type="PANTHER" id="PTHR10003">
    <property type="entry name" value="SUPEROXIDE DISMUTASE CU-ZN -RELATED"/>
    <property type="match status" value="1"/>
</dbReference>
<dbReference type="InterPro" id="IPR018152">
    <property type="entry name" value="SOD_Cu/Zn_BS"/>
</dbReference>
<keyword evidence="4" id="KW-0732">Signal</keyword>
<keyword evidence="7" id="KW-1185">Reference proteome</keyword>
<evidence type="ECO:0000313" key="6">
    <source>
        <dbReference type="EMBL" id="MFD2233006.1"/>
    </source>
</evidence>
<protein>
    <recommendedName>
        <fullName evidence="2">Superoxide dismutase [Cu-Zn]</fullName>
        <ecNumber evidence="2">1.15.1.1</ecNumber>
    </recommendedName>
</protein>
<evidence type="ECO:0000256" key="1">
    <source>
        <dbReference type="ARBA" id="ARBA00010457"/>
    </source>
</evidence>
<gene>
    <name evidence="6" type="ORF">ACFSNB_04225</name>
</gene>
<reference evidence="7" key="1">
    <citation type="journal article" date="2019" name="Int. J. Syst. Evol. Microbiol.">
        <title>The Global Catalogue of Microorganisms (GCM) 10K type strain sequencing project: providing services to taxonomists for standard genome sequencing and annotation.</title>
        <authorList>
            <consortium name="The Broad Institute Genomics Platform"/>
            <consortium name="The Broad Institute Genome Sequencing Center for Infectious Disease"/>
            <person name="Wu L."/>
            <person name="Ma J."/>
        </authorList>
    </citation>
    <scope>NUCLEOTIDE SEQUENCE [LARGE SCALE GENOMIC DNA]</scope>
    <source>
        <strain evidence="7">KCTC 15012</strain>
    </source>
</reference>
<dbReference type="PROSITE" id="PS00332">
    <property type="entry name" value="SOD_CU_ZN_2"/>
    <property type="match status" value="1"/>
</dbReference>
<dbReference type="InterPro" id="IPR001424">
    <property type="entry name" value="SOD_Cu_Zn_dom"/>
</dbReference>
<evidence type="ECO:0000313" key="7">
    <source>
        <dbReference type="Proteomes" id="UP001597296"/>
    </source>
</evidence>
<evidence type="ECO:0000256" key="3">
    <source>
        <dbReference type="SAM" id="MobiDB-lite"/>
    </source>
</evidence>
<dbReference type="InterPro" id="IPR024134">
    <property type="entry name" value="SOD_Cu/Zn_/chaperone"/>
</dbReference>
<dbReference type="InterPro" id="IPR036423">
    <property type="entry name" value="SOD-like_Cu/Zn_dom_sf"/>
</dbReference>
<feature type="region of interest" description="Disordered" evidence="3">
    <location>
        <begin position="97"/>
        <end position="125"/>
    </location>
</feature>
<organism evidence="6 7">
    <name type="scientific">Phaeospirillum tilakii</name>
    <dbReference type="NCBI Taxonomy" id="741673"/>
    <lineage>
        <taxon>Bacteria</taxon>
        <taxon>Pseudomonadati</taxon>
        <taxon>Pseudomonadota</taxon>
        <taxon>Alphaproteobacteria</taxon>
        <taxon>Rhodospirillales</taxon>
        <taxon>Rhodospirillaceae</taxon>
        <taxon>Phaeospirillum</taxon>
    </lineage>
</organism>
<name>A0ABW5C8F1_9PROT</name>
<evidence type="ECO:0000256" key="4">
    <source>
        <dbReference type="SAM" id="SignalP"/>
    </source>
</evidence>
<comment type="caution">
    <text evidence="6">The sequence shown here is derived from an EMBL/GenBank/DDBJ whole genome shotgun (WGS) entry which is preliminary data.</text>
</comment>
<dbReference type="SUPFAM" id="SSF49329">
    <property type="entry name" value="Cu,Zn superoxide dismutase-like"/>
    <property type="match status" value="1"/>
</dbReference>
<proteinExistence type="inferred from homology"/>
<feature type="domain" description="Superoxide dismutase copper/zinc binding" evidence="5">
    <location>
        <begin position="60"/>
        <end position="183"/>
    </location>
</feature>
<comment type="cofactor">
    <cofactor evidence="2">
        <name>Zn(2+)</name>
        <dbReference type="ChEBI" id="CHEBI:29105"/>
    </cofactor>
    <text evidence="2">Binds 1 zinc ion per subunit.</text>
</comment>
<accession>A0ABW5C8F1</accession>
<sequence length="184" mass="18106">MIRFAASVSGLGLLAGLALAPLLVPPPAWAAAEIVIPIRGVSPEGVGAPLGTLTASDGPDGLVLVPALRGLPPGPHGLHLHQFPSCAPAVKDGHSGAALAAGGHFDPDASGAHRGPEQPGHRGDLPRLEVAADGTATAPLRAPRLHLADLPGHAVVIHQGGDTYADAPQPLGGGGARIACGVVP</sequence>
<keyword evidence="2" id="KW-0479">Metal-binding</keyword>
<dbReference type="Gene3D" id="2.60.40.200">
    <property type="entry name" value="Superoxide dismutase, copper/zinc binding domain"/>
    <property type="match status" value="1"/>
</dbReference>
<keyword evidence="2" id="KW-0862">Zinc</keyword>
<comment type="cofactor">
    <cofactor evidence="2">
        <name>Cu cation</name>
        <dbReference type="ChEBI" id="CHEBI:23378"/>
    </cofactor>
    <text evidence="2">Binds 1 copper ion per subunit.</text>
</comment>
<comment type="function">
    <text evidence="2">Destroys radicals which are normally produced within the cells and which are toxic to biological systems.</text>
</comment>
<dbReference type="EMBL" id="JBHUIY010000005">
    <property type="protein sequence ID" value="MFD2233006.1"/>
    <property type="molecule type" value="Genomic_DNA"/>
</dbReference>